<name>A0ACB9YHI2_9PEZI</name>
<comment type="caution">
    <text evidence="1">The sequence shown here is derived from an EMBL/GenBank/DDBJ whole genome shotgun (WGS) entry which is preliminary data.</text>
</comment>
<dbReference type="Proteomes" id="UP001497700">
    <property type="component" value="Unassembled WGS sequence"/>
</dbReference>
<organism evidence="1 2">
    <name type="scientific">Hypoxylon rubiginosum</name>
    <dbReference type="NCBI Taxonomy" id="110542"/>
    <lineage>
        <taxon>Eukaryota</taxon>
        <taxon>Fungi</taxon>
        <taxon>Dikarya</taxon>
        <taxon>Ascomycota</taxon>
        <taxon>Pezizomycotina</taxon>
        <taxon>Sordariomycetes</taxon>
        <taxon>Xylariomycetidae</taxon>
        <taxon>Xylariales</taxon>
        <taxon>Hypoxylaceae</taxon>
        <taxon>Hypoxylon</taxon>
    </lineage>
</organism>
<dbReference type="EMBL" id="MU393702">
    <property type="protein sequence ID" value="KAI4858672.1"/>
    <property type="molecule type" value="Genomic_DNA"/>
</dbReference>
<evidence type="ECO:0000313" key="2">
    <source>
        <dbReference type="Proteomes" id="UP001497700"/>
    </source>
</evidence>
<reference evidence="1 2" key="1">
    <citation type="journal article" date="2022" name="New Phytol.">
        <title>Ecological generalism drives hyperdiversity of secondary metabolite gene clusters in xylarialean endophytes.</title>
        <authorList>
            <person name="Franco M.E.E."/>
            <person name="Wisecaver J.H."/>
            <person name="Arnold A.E."/>
            <person name="Ju Y.M."/>
            <person name="Slot J.C."/>
            <person name="Ahrendt S."/>
            <person name="Moore L.P."/>
            <person name="Eastman K.E."/>
            <person name="Scott K."/>
            <person name="Konkel Z."/>
            <person name="Mondo S.J."/>
            <person name="Kuo A."/>
            <person name="Hayes R.D."/>
            <person name="Haridas S."/>
            <person name="Andreopoulos B."/>
            <person name="Riley R."/>
            <person name="LaButti K."/>
            <person name="Pangilinan J."/>
            <person name="Lipzen A."/>
            <person name="Amirebrahimi M."/>
            <person name="Yan J."/>
            <person name="Adam C."/>
            <person name="Keymanesh K."/>
            <person name="Ng V."/>
            <person name="Louie K."/>
            <person name="Northen T."/>
            <person name="Drula E."/>
            <person name="Henrissat B."/>
            <person name="Hsieh H.M."/>
            <person name="Youens-Clark K."/>
            <person name="Lutzoni F."/>
            <person name="Miadlikowska J."/>
            <person name="Eastwood D.C."/>
            <person name="Hamelin R.C."/>
            <person name="Grigoriev I.V."/>
            <person name="U'Ren J.M."/>
        </authorList>
    </citation>
    <scope>NUCLEOTIDE SEQUENCE [LARGE SCALE GENOMIC DNA]</scope>
    <source>
        <strain evidence="1 2">CBS 119005</strain>
    </source>
</reference>
<proteinExistence type="predicted"/>
<protein>
    <submittedName>
        <fullName evidence="1">Uncharacterized protein</fullName>
    </submittedName>
</protein>
<keyword evidence="2" id="KW-1185">Reference proteome</keyword>
<gene>
    <name evidence="1" type="ORF">F4820DRAFT_211927</name>
</gene>
<evidence type="ECO:0000313" key="1">
    <source>
        <dbReference type="EMBL" id="KAI4858672.1"/>
    </source>
</evidence>
<accession>A0ACB9YHI2</accession>
<sequence length="453" mass="47564">MYSTLTIMQHRKHGVAALPSQEAFRSWLDENKDKFVKHNSGLTMDVSSPFPMSHGGCVAVVDTRTETPIAVTLQPGAGHLALKPGEDRICPPIVVGARQREFRRAPRCGGGAIHCIRCAAASVLRRAAMVLDPRDFNRQQGRRQRDTSIPSLAGALPAAAKVTAAKEISQTHTSHSTKAAGKKPARLAAPPSLDPRFFYPDGRLRAAYRHLEAQVPLPMQWVSWAIDNGHHEVPGRGNIRNAGIAAADETFDYDALHLALHRHLHRTGHPKIASSARAELLRDDPPAAAAFHHFSLQDPPASRQYPPIEDSLPHGLDRGAGNEKASETLGGPRLLGSETPESLSGLEAGPVLRVEAGVSSAPLTALEGAGSPTAAHSPKKNVRFAVDSGSGLDSDSASRGGSAASTATSCPSSSQAAKECRSGAPSPEALPFPEIAGTVDEAPGTSATGGGCA</sequence>